<evidence type="ECO:0000256" key="1">
    <source>
        <dbReference type="SAM" id="MobiDB-lite"/>
    </source>
</evidence>
<proteinExistence type="predicted"/>
<reference evidence="2 3" key="1">
    <citation type="submission" date="2018-09" db="EMBL/GenBank/DDBJ databases">
        <title>Complete genome sequence of Euzebya sp. DY32-46 isolated from seawater of Pacific Ocean.</title>
        <authorList>
            <person name="Xu L."/>
            <person name="Wu Y.-H."/>
            <person name="Xu X.-W."/>
        </authorList>
    </citation>
    <scope>NUCLEOTIDE SEQUENCE [LARGE SCALE GENOMIC DNA]</scope>
    <source>
        <strain evidence="2 3">DY32-46</strain>
    </source>
</reference>
<accession>A0A346Y3H0</accession>
<keyword evidence="3" id="KW-1185">Reference proteome</keyword>
<dbReference type="EMBL" id="CP031165">
    <property type="protein sequence ID" value="AXV09017.1"/>
    <property type="molecule type" value="Genomic_DNA"/>
</dbReference>
<dbReference type="KEGG" id="euz:DVS28_a4351"/>
<organism evidence="2 3">
    <name type="scientific">Euzebya pacifica</name>
    <dbReference type="NCBI Taxonomy" id="1608957"/>
    <lineage>
        <taxon>Bacteria</taxon>
        <taxon>Bacillati</taxon>
        <taxon>Actinomycetota</taxon>
        <taxon>Nitriliruptoria</taxon>
        <taxon>Euzebyales</taxon>
    </lineage>
</organism>
<sequence length="38" mass="4039">MRARVRVSANGHHVLQYRSRSGSMPDAHAGGFDGCSAP</sequence>
<gene>
    <name evidence="2" type="ORF">DVS28_a4351</name>
</gene>
<feature type="region of interest" description="Disordered" evidence="1">
    <location>
        <begin position="1"/>
        <end position="38"/>
    </location>
</feature>
<dbReference type="Proteomes" id="UP000264006">
    <property type="component" value="Chromosome"/>
</dbReference>
<protein>
    <submittedName>
        <fullName evidence="2">Uncharacterized protein</fullName>
    </submittedName>
</protein>
<evidence type="ECO:0000313" key="2">
    <source>
        <dbReference type="EMBL" id="AXV09017.1"/>
    </source>
</evidence>
<dbReference type="AlphaFoldDB" id="A0A346Y3H0"/>
<evidence type="ECO:0000313" key="3">
    <source>
        <dbReference type="Proteomes" id="UP000264006"/>
    </source>
</evidence>
<name>A0A346Y3H0_9ACTN</name>